<protein>
    <submittedName>
        <fullName evidence="1">Uncharacterized protein</fullName>
    </submittedName>
</protein>
<dbReference type="Proteomes" id="UP001163603">
    <property type="component" value="Chromosome 4"/>
</dbReference>
<comment type="caution">
    <text evidence="1">The sequence shown here is derived from an EMBL/GenBank/DDBJ whole genome shotgun (WGS) entry which is preliminary data.</text>
</comment>
<reference evidence="2" key="1">
    <citation type="journal article" date="2023" name="G3 (Bethesda)">
        <title>Genome assembly and association tests identify interacting loci associated with vigor, precocity, and sex in interspecific pistachio rootstocks.</title>
        <authorList>
            <person name="Palmer W."/>
            <person name="Jacygrad E."/>
            <person name="Sagayaradj S."/>
            <person name="Cavanaugh K."/>
            <person name="Han R."/>
            <person name="Bertier L."/>
            <person name="Beede B."/>
            <person name="Kafkas S."/>
            <person name="Golino D."/>
            <person name="Preece J."/>
            <person name="Michelmore R."/>
        </authorList>
    </citation>
    <scope>NUCLEOTIDE SEQUENCE [LARGE SCALE GENOMIC DNA]</scope>
</reference>
<sequence length="179" mass="20207">MENTWSNYLHAKICALLTIFHLSFVVWHLAYGVSADLPYPYHPQENILLACSSSGSFVSEDQTRTWLGDNSSQHSPQFEPQNNASIASTAPQQPRSSPENYFMKARLSYSPFTYIFNLTAGQKFIRLYFYPEFENSKAFFSVKAGSFTLLSNFSASLTAAAIGQDTFFKEFCLNVEEGE</sequence>
<evidence type="ECO:0000313" key="2">
    <source>
        <dbReference type="Proteomes" id="UP001163603"/>
    </source>
</evidence>
<proteinExistence type="predicted"/>
<name>A0ACC0YY25_9ROSI</name>
<gene>
    <name evidence="1" type="ORF">Pint_19034</name>
</gene>
<organism evidence="1 2">
    <name type="scientific">Pistacia integerrima</name>
    <dbReference type="NCBI Taxonomy" id="434235"/>
    <lineage>
        <taxon>Eukaryota</taxon>
        <taxon>Viridiplantae</taxon>
        <taxon>Streptophyta</taxon>
        <taxon>Embryophyta</taxon>
        <taxon>Tracheophyta</taxon>
        <taxon>Spermatophyta</taxon>
        <taxon>Magnoliopsida</taxon>
        <taxon>eudicotyledons</taxon>
        <taxon>Gunneridae</taxon>
        <taxon>Pentapetalae</taxon>
        <taxon>rosids</taxon>
        <taxon>malvids</taxon>
        <taxon>Sapindales</taxon>
        <taxon>Anacardiaceae</taxon>
        <taxon>Pistacia</taxon>
    </lineage>
</organism>
<keyword evidence="2" id="KW-1185">Reference proteome</keyword>
<accession>A0ACC0YY25</accession>
<dbReference type="EMBL" id="CM047739">
    <property type="protein sequence ID" value="KAJ0043543.1"/>
    <property type="molecule type" value="Genomic_DNA"/>
</dbReference>
<evidence type="ECO:0000313" key="1">
    <source>
        <dbReference type="EMBL" id="KAJ0043543.1"/>
    </source>
</evidence>